<protein>
    <submittedName>
        <fullName evidence="2">Uncharacterized protein</fullName>
    </submittedName>
</protein>
<dbReference type="EMBL" id="CP039355">
    <property type="protein sequence ID" value="QCE14842.1"/>
    <property type="molecule type" value="Genomic_DNA"/>
</dbReference>
<evidence type="ECO:0000313" key="3">
    <source>
        <dbReference type="Proteomes" id="UP000501690"/>
    </source>
</evidence>
<sequence>MSSDSVSSSTSGSGRDNELVSKCSSSIFGEGGIQMEVNPGVREDPAEEVAENNMPAKVGYEWVAPDGTSPDIVSLERVNVVEFVYHYQEAAEEGFFKVIVKETGCALFYNEDGSTKFSFIWIDNPCRYKGMKKRELFAEDRQVVEVLEPFSDKLPTKGLEPLVEVQVHGDSKRKASIPVEKGIGKDMKRVKVELLGFGSTSRTKKPEACLIELPKILVRRDIDIHLPEAMISSMDNMQSNAMIKAMLEFNNKALILGYLEENNEELREKYSGIESELEDLNNHVIQEHINGFNKGLRQATFFCKEVDVADLKYDVNKDVVDGRLVDEDDLSVEQVEEMLTIGGGDLVVEEEVTMLVKIDPTTN</sequence>
<gene>
    <name evidence="2" type="ORF">DEO72_LG11g1848</name>
</gene>
<reference evidence="2 3" key="1">
    <citation type="submission" date="2019-04" db="EMBL/GenBank/DDBJ databases">
        <title>An improved genome assembly and genetic linkage map for asparagus bean, Vigna unguiculata ssp. sesquipedialis.</title>
        <authorList>
            <person name="Xia Q."/>
            <person name="Zhang R."/>
            <person name="Dong Y."/>
        </authorList>
    </citation>
    <scope>NUCLEOTIDE SEQUENCE [LARGE SCALE GENOMIC DNA]</scope>
    <source>
        <tissue evidence="2">Leaf</tissue>
    </source>
</reference>
<evidence type="ECO:0000256" key="1">
    <source>
        <dbReference type="SAM" id="Coils"/>
    </source>
</evidence>
<dbReference type="Proteomes" id="UP000501690">
    <property type="component" value="Linkage Group LG11"/>
</dbReference>
<proteinExistence type="predicted"/>
<accession>A0A4D6NPA3</accession>
<dbReference type="AlphaFoldDB" id="A0A4D6NPA3"/>
<evidence type="ECO:0000313" key="2">
    <source>
        <dbReference type="EMBL" id="QCE14842.1"/>
    </source>
</evidence>
<keyword evidence="1" id="KW-0175">Coiled coil</keyword>
<name>A0A4D6NPA3_VIGUN</name>
<keyword evidence="3" id="KW-1185">Reference proteome</keyword>
<feature type="coiled-coil region" evidence="1">
    <location>
        <begin position="256"/>
        <end position="283"/>
    </location>
</feature>
<organism evidence="2 3">
    <name type="scientific">Vigna unguiculata</name>
    <name type="common">Cowpea</name>
    <dbReference type="NCBI Taxonomy" id="3917"/>
    <lineage>
        <taxon>Eukaryota</taxon>
        <taxon>Viridiplantae</taxon>
        <taxon>Streptophyta</taxon>
        <taxon>Embryophyta</taxon>
        <taxon>Tracheophyta</taxon>
        <taxon>Spermatophyta</taxon>
        <taxon>Magnoliopsida</taxon>
        <taxon>eudicotyledons</taxon>
        <taxon>Gunneridae</taxon>
        <taxon>Pentapetalae</taxon>
        <taxon>rosids</taxon>
        <taxon>fabids</taxon>
        <taxon>Fabales</taxon>
        <taxon>Fabaceae</taxon>
        <taxon>Papilionoideae</taxon>
        <taxon>50 kb inversion clade</taxon>
        <taxon>NPAAA clade</taxon>
        <taxon>indigoferoid/millettioid clade</taxon>
        <taxon>Phaseoleae</taxon>
        <taxon>Vigna</taxon>
    </lineage>
</organism>